<evidence type="ECO:0000313" key="2">
    <source>
        <dbReference type="EMBL" id="PLT30476.1"/>
    </source>
</evidence>
<reference evidence="2 3" key="1">
    <citation type="submission" date="2017-11" db="EMBL/GenBank/DDBJ databases">
        <title>Comparitive Functional Genomics of Dry Heat Resistant strains isolated from the Viking Spacecraft.</title>
        <authorList>
            <person name="Seuylemezian A."/>
            <person name="Cooper K."/>
            <person name="Vaishampayan P."/>
        </authorList>
    </citation>
    <scope>NUCLEOTIDE SEQUENCE [LARGE SCALE GENOMIC DNA]</scope>
    <source>
        <strain evidence="2 3">V1-29</strain>
    </source>
</reference>
<organism evidence="2 3">
    <name type="scientific">Peribacillus deserti</name>
    <dbReference type="NCBI Taxonomy" id="673318"/>
    <lineage>
        <taxon>Bacteria</taxon>
        <taxon>Bacillati</taxon>
        <taxon>Bacillota</taxon>
        <taxon>Bacilli</taxon>
        <taxon>Bacillales</taxon>
        <taxon>Bacillaceae</taxon>
        <taxon>Peribacillus</taxon>
    </lineage>
</organism>
<sequence>MHLFDIPCFTPPFTKVLHSWRDILKLSSRDRSNIISTIFQLPVQEKAGAPKSFQGSLFYTTRVKGTGLGTSVSLRIVEKINGKIAYTSVPGKGTRVEVAFTKKEIHLRRKSGLGVNKQ</sequence>
<dbReference type="EMBL" id="PGUY01000021">
    <property type="protein sequence ID" value="PLT30476.1"/>
    <property type="molecule type" value="Genomic_DNA"/>
</dbReference>
<dbReference type="Pfam" id="PF02518">
    <property type="entry name" value="HATPase_c"/>
    <property type="match status" value="1"/>
</dbReference>
<name>A0A2N5M7Z8_9BACI</name>
<accession>A0A2N5M7Z8</accession>
<gene>
    <name evidence="2" type="ORF">CUU66_07380</name>
</gene>
<evidence type="ECO:0000313" key="3">
    <source>
        <dbReference type="Proteomes" id="UP000234748"/>
    </source>
</evidence>
<dbReference type="SUPFAM" id="SSF55874">
    <property type="entry name" value="ATPase domain of HSP90 chaperone/DNA topoisomerase II/histidine kinase"/>
    <property type="match status" value="1"/>
</dbReference>
<keyword evidence="3" id="KW-1185">Reference proteome</keyword>
<comment type="caution">
    <text evidence="2">The sequence shown here is derived from an EMBL/GenBank/DDBJ whole genome shotgun (WGS) entry which is preliminary data.</text>
</comment>
<dbReference type="InterPro" id="IPR036890">
    <property type="entry name" value="HATPase_C_sf"/>
</dbReference>
<proteinExistence type="predicted"/>
<dbReference type="OrthoDB" id="9815750at2"/>
<dbReference type="Proteomes" id="UP000234748">
    <property type="component" value="Unassembled WGS sequence"/>
</dbReference>
<dbReference type="Gene3D" id="3.30.565.10">
    <property type="entry name" value="Histidine kinase-like ATPase, C-terminal domain"/>
    <property type="match status" value="1"/>
</dbReference>
<dbReference type="InterPro" id="IPR003594">
    <property type="entry name" value="HATPase_dom"/>
</dbReference>
<protein>
    <recommendedName>
        <fullName evidence="1">Histidine kinase/HSP90-like ATPase domain-containing protein</fullName>
    </recommendedName>
</protein>
<feature type="domain" description="Histidine kinase/HSP90-like ATPase" evidence="1">
    <location>
        <begin position="51"/>
        <end position="100"/>
    </location>
</feature>
<evidence type="ECO:0000259" key="1">
    <source>
        <dbReference type="Pfam" id="PF02518"/>
    </source>
</evidence>
<dbReference type="AlphaFoldDB" id="A0A2N5M7Z8"/>